<protein>
    <submittedName>
        <fullName evidence="2">Uncharacterized protein</fullName>
    </submittedName>
</protein>
<dbReference type="EMBL" id="JBHRTR010000031">
    <property type="protein sequence ID" value="MFC3229081.1"/>
    <property type="molecule type" value="Genomic_DNA"/>
</dbReference>
<name>A0ABV7L339_9PROT</name>
<evidence type="ECO:0000313" key="3">
    <source>
        <dbReference type="Proteomes" id="UP001595528"/>
    </source>
</evidence>
<keyword evidence="3" id="KW-1185">Reference proteome</keyword>
<reference evidence="3" key="1">
    <citation type="journal article" date="2019" name="Int. J. Syst. Evol. Microbiol.">
        <title>The Global Catalogue of Microorganisms (GCM) 10K type strain sequencing project: providing services to taxonomists for standard genome sequencing and annotation.</title>
        <authorList>
            <consortium name="The Broad Institute Genomics Platform"/>
            <consortium name="The Broad Institute Genome Sequencing Center for Infectious Disease"/>
            <person name="Wu L."/>
            <person name="Ma J."/>
        </authorList>
    </citation>
    <scope>NUCLEOTIDE SEQUENCE [LARGE SCALE GENOMIC DNA]</scope>
    <source>
        <strain evidence="3">KCTC 42964</strain>
    </source>
</reference>
<feature type="chain" id="PRO_5046005595" evidence="1">
    <location>
        <begin position="45"/>
        <end position="332"/>
    </location>
</feature>
<feature type="signal peptide" evidence="1">
    <location>
        <begin position="1"/>
        <end position="44"/>
    </location>
</feature>
<organism evidence="2 3">
    <name type="scientific">Marinibaculum pumilum</name>
    <dbReference type="NCBI Taxonomy" id="1766165"/>
    <lineage>
        <taxon>Bacteria</taxon>
        <taxon>Pseudomonadati</taxon>
        <taxon>Pseudomonadota</taxon>
        <taxon>Alphaproteobacteria</taxon>
        <taxon>Rhodospirillales</taxon>
        <taxon>Rhodospirillaceae</taxon>
        <taxon>Marinibaculum</taxon>
    </lineage>
</organism>
<accession>A0ABV7L339</accession>
<gene>
    <name evidence="2" type="ORF">ACFOGJ_17680</name>
</gene>
<comment type="caution">
    <text evidence="2">The sequence shown here is derived from an EMBL/GenBank/DDBJ whole genome shotgun (WGS) entry which is preliminary data.</text>
</comment>
<keyword evidence="1" id="KW-0732">Signal</keyword>
<evidence type="ECO:0000256" key="1">
    <source>
        <dbReference type="SAM" id="SignalP"/>
    </source>
</evidence>
<proteinExistence type="predicted"/>
<dbReference type="Proteomes" id="UP001595528">
    <property type="component" value="Unassembled WGS sequence"/>
</dbReference>
<dbReference type="RefSeq" id="WP_379902951.1">
    <property type="nucleotide sequence ID" value="NZ_JBHRTR010000031.1"/>
</dbReference>
<evidence type="ECO:0000313" key="2">
    <source>
        <dbReference type="EMBL" id="MFC3229081.1"/>
    </source>
</evidence>
<sequence>MQARTEQAQAGRRPRPGAISAAAALAFGLCATLALVAGAGPASAAEGDGGAPAAMAQLDTFNKAMRGSYAAARTVLADASRPVILVGGDTVVLMTADGRDRRIYTPPLYHSLKAASHVVLGLTGAMAPALDGVSSGTGWQDALRRIDAEIAALQPHLDQLGLSTEQADRQKKIMARVRTYIAGALPQAAPDRAAFTALMAEIKPLWLADVADAARAQLTTLDGIVDEWRAAMDPADWDRLHVVITGVRAARAGNLQVQYFLRVLKERSPGDRVIYTENLFAPEAAMGLYAATIADRALSDLVFGDTFRMEHDLLGYAAGTILDDILSGAAPR</sequence>